<dbReference type="PANTHER" id="PTHR10003">
    <property type="entry name" value="SUPEROXIDE DISMUTASE CU-ZN -RELATED"/>
    <property type="match status" value="1"/>
</dbReference>
<dbReference type="Proteomes" id="UP001153737">
    <property type="component" value="Chromosome 2"/>
</dbReference>
<name>A0A9P0GT17_PHACE</name>
<dbReference type="OrthoDB" id="6773891at2759"/>
<feature type="domain" description="Superoxide dismutase copper/zinc binding" evidence="8">
    <location>
        <begin position="32"/>
        <end position="143"/>
    </location>
</feature>
<reference evidence="9" key="1">
    <citation type="submission" date="2022-01" db="EMBL/GenBank/DDBJ databases">
        <authorList>
            <person name="King R."/>
        </authorList>
    </citation>
    <scope>NUCLEOTIDE SEQUENCE</scope>
</reference>
<feature type="chain" id="PRO_5040488708" description="superoxide dismutase" evidence="7">
    <location>
        <begin position="17"/>
        <end position="147"/>
    </location>
</feature>
<dbReference type="Pfam" id="PF00080">
    <property type="entry name" value="Sod_Cu"/>
    <property type="match status" value="1"/>
</dbReference>
<dbReference type="PRINTS" id="PR00068">
    <property type="entry name" value="CUZNDISMTASE"/>
</dbReference>
<keyword evidence="10" id="KW-1185">Reference proteome</keyword>
<dbReference type="SUPFAM" id="SSF49329">
    <property type="entry name" value="Cu,Zn superoxide dismutase-like"/>
    <property type="match status" value="1"/>
</dbReference>
<evidence type="ECO:0000256" key="3">
    <source>
        <dbReference type="ARBA" id="ARBA00022833"/>
    </source>
</evidence>
<reference evidence="9" key="2">
    <citation type="submission" date="2022-10" db="EMBL/GenBank/DDBJ databases">
        <authorList>
            <consortium name="ENA_rothamsted_submissions"/>
            <consortium name="culmorum"/>
            <person name="King R."/>
        </authorList>
    </citation>
    <scope>NUCLEOTIDE SEQUENCE</scope>
</reference>
<evidence type="ECO:0000313" key="9">
    <source>
        <dbReference type="EMBL" id="CAH1155420.1"/>
    </source>
</evidence>
<keyword evidence="4" id="KW-0049">Antioxidant</keyword>
<evidence type="ECO:0000256" key="5">
    <source>
        <dbReference type="ARBA" id="ARBA00023002"/>
    </source>
</evidence>
<evidence type="ECO:0000256" key="1">
    <source>
        <dbReference type="ARBA" id="ARBA00012682"/>
    </source>
</evidence>
<protein>
    <recommendedName>
        <fullName evidence="1">superoxide dismutase</fullName>
        <ecNumber evidence="1">1.15.1.1</ecNumber>
    </recommendedName>
</protein>
<sequence length="147" mass="15201">MFKFVLAAALATIVQAHEASVYIIDPTGHEPVRGTLSFKETANGLHIQGQIHGLVPGNHGLWIHTIGHISDGCLNTGELFNPRNAPQPIGDLGSIIADAAGFSTVDIVTKALSLEGVNDIIGRTVFVNCPTAPGGGRTACGVVGIVD</sequence>
<dbReference type="Gene3D" id="2.60.40.200">
    <property type="entry name" value="Superoxide dismutase, copper/zinc binding domain"/>
    <property type="match status" value="1"/>
</dbReference>
<organism evidence="9 10">
    <name type="scientific">Phaedon cochleariae</name>
    <name type="common">Mustard beetle</name>
    <dbReference type="NCBI Taxonomy" id="80249"/>
    <lineage>
        <taxon>Eukaryota</taxon>
        <taxon>Metazoa</taxon>
        <taxon>Ecdysozoa</taxon>
        <taxon>Arthropoda</taxon>
        <taxon>Hexapoda</taxon>
        <taxon>Insecta</taxon>
        <taxon>Pterygota</taxon>
        <taxon>Neoptera</taxon>
        <taxon>Endopterygota</taxon>
        <taxon>Coleoptera</taxon>
        <taxon>Polyphaga</taxon>
        <taxon>Cucujiformia</taxon>
        <taxon>Chrysomeloidea</taxon>
        <taxon>Chrysomelidae</taxon>
        <taxon>Chrysomelinae</taxon>
        <taxon>Chrysomelini</taxon>
        <taxon>Phaedon</taxon>
    </lineage>
</organism>
<evidence type="ECO:0000256" key="4">
    <source>
        <dbReference type="ARBA" id="ARBA00022862"/>
    </source>
</evidence>
<dbReference type="GO" id="GO:0004784">
    <property type="term" value="F:superoxide dismutase activity"/>
    <property type="evidence" value="ECO:0007669"/>
    <property type="project" value="UniProtKB-EC"/>
</dbReference>
<evidence type="ECO:0000313" key="10">
    <source>
        <dbReference type="Proteomes" id="UP001153737"/>
    </source>
</evidence>
<evidence type="ECO:0000256" key="2">
    <source>
        <dbReference type="ARBA" id="ARBA00022723"/>
    </source>
</evidence>
<proteinExistence type="predicted"/>
<evidence type="ECO:0000259" key="8">
    <source>
        <dbReference type="Pfam" id="PF00080"/>
    </source>
</evidence>
<dbReference type="InterPro" id="IPR036423">
    <property type="entry name" value="SOD-like_Cu/Zn_dom_sf"/>
</dbReference>
<evidence type="ECO:0000256" key="7">
    <source>
        <dbReference type="SAM" id="SignalP"/>
    </source>
</evidence>
<dbReference type="EC" id="1.15.1.1" evidence="1"/>
<keyword evidence="7" id="KW-0732">Signal</keyword>
<accession>A0A9P0GT17</accession>
<keyword evidence="5" id="KW-0560">Oxidoreductase</keyword>
<gene>
    <name evidence="9" type="ORF">PHAECO_LOCUS6471</name>
</gene>
<comment type="catalytic activity">
    <reaction evidence="6">
        <text>2 superoxide + 2 H(+) = H2O2 + O2</text>
        <dbReference type="Rhea" id="RHEA:20696"/>
        <dbReference type="ChEBI" id="CHEBI:15378"/>
        <dbReference type="ChEBI" id="CHEBI:15379"/>
        <dbReference type="ChEBI" id="CHEBI:16240"/>
        <dbReference type="ChEBI" id="CHEBI:18421"/>
        <dbReference type="EC" id="1.15.1.1"/>
    </reaction>
</comment>
<dbReference type="GO" id="GO:0005507">
    <property type="term" value="F:copper ion binding"/>
    <property type="evidence" value="ECO:0007669"/>
    <property type="project" value="InterPro"/>
</dbReference>
<evidence type="ECO:0000256" key="6">
    <source>
        <dbReference type="ARBA" id="ARBA00049204"/>
    </source>
</evidence>
<feature type="signal peptide" evidence="7">
    <location>
        <begin position="1"/>
        <end position="16"/>
    </location>
</feature>
<dbReference type="AlphaFoldDB" id="A0A9P0GT17"/>
<keyword evidence="2" id="KW-0479">Metal-binding</keyword>
<dbReference type="EMBL" id="OU896708">
    <property type="protein sequence ID" value="CAH1155420.1"/>
    <property type="molecule type" value="Genomic_DNA"/>
</dbReference>
<dbReference type="InterPro" id="IPR024134">
    <property type="entry name" value="SOD_Cu/Zn_/chaperone"/>
</dbReference>
<keyword evidence="3" id="KW-0862">Zinc</keyword>
<dbReference type="InterPro" id="IPR001424">
    <property type="entry name" value="SOD_Cu_Zn_dom"/>
</dbReference>